<evidence type="ECO:0000313" key="4">
    <source>
        <dbReference type="Proteomes" id="UP000176101"/>
    </source>
</evidence>
<gene>
    <name evidence="3" type="ORF">AN216_02680</name>
</gene>
<organism evidence="3 4">
    <name type="scientific">Streptomyces oceani</name>
    <dbReference type="NCBI Taxonomy" id="1075402"/>
    <lineage>
        <taxon>Bacteria</taxon>
        <taxon>Bacillati</taxon>
        <taxon>Actinomycetota</taxon>
        <taxon>Actinomycetes</taxon>
        <taxon>Kitasatosporales</taxon>
        <taxon>Streptomycetaceae</taxon>
        <taxon>Streptomyces</taxon>
    </lineage>
</organism>
<dbReference type="Gene3D" id="3.10.310.10">
    <property type="entry name" value="Diaminopimelate Epimerase, Chain A, domain 1"/>
    <property type="match status" value="1"/>
</dbReference>
<evidence type="ECO:0008006" key="5">
    <source>
        <dbReference type="Google" id="ProtNLM"/>
    </source>
</evidence>
<keyword evidence="2" id="KW-0413">Isomerase</keyword>
<protein>
    <recommendedName>
        <fullName evidence="5">Proline racemase</fullName>
    </recommendedName>
</protein>
<dbReference type="GO" id="GO:0016853">
    <property type="term" value="F:isomerase activity"/>
    <property type="evidence" value="ECO:0007669"/>
    <property type="project" value="UniProtKB-KW"/>
</dbReference>
<comment type="caution">
    <text evidence="3">The sequence shown here is derived from an EMBL/GenBank/DDBJ whole genome shotgun (WGS) entry which is preliminary data.</text>
</comment>
<dbReference type="Pfam" id="PF04303">
    <property type="entry name" value="PrpF"/>
    <property type="match status" value="1"/>
</dbReference>
<dbReference type="Proteomes" id="UP000176101">
    <property type="component" value="Unassembled WGS sequence"/>
</dbReference>
<sequence>MIGHTVRVHGAPCPTFVLAGPFPHQETELSALLGRVRRRLVADGSGHVLKFALVNPSADAGHDLDYRFAQCLPGAPEQFDLGAGCGHSMLASVAALGCRGPVRVRMLNTGERAVCSPDGAGRLRLRFVHDPPLPTRRLLTTGRPVDSLSFDGRLLPVSLVALGNPYVFVDAARLGFTSLEALTRADHRLLRRLERLRGAAARRFGLHLGRTLPKIAVVGAFRPGRLAVRAVTVPGWHPGIALTGAACLAAACAVEGTLPHALARASGCSPAALHLDTPGGPVLATADTGVSGSAGKVLYGTGVGRKRATVLRTYTDLARWRTYATA</sequence>
<keyword evidence="4" id="KW-1185">Reference proteome</keyword>
<accession>A0A1E7KNV9</accession>
<dbReference type="EMBL" id="LJGU01000095">
    <property type="protein sequence ID" value="OEV05583.1"/>
    <property type="molecule type" value="Genomic_DNA"/>
</dbReference>
<evidence type="ECO:0000256" key="1">
    <source>
        <dbReference type="ARBA" id="ARBA00007673"/>
    </source>
</evidence>
<dbReference type="PANTHER" id="PTHR43709:SF2">
    <property type="entry name" value="DUF453 DOMAIN PROTEIN (AFU_ORTHOLOGUE AFUA_6G00360)"/>
    <property type="match status" value="1"/>
</dbReference>
<dbReference type="InterPro" id="IPR007400">
    <property type="entry name" value="PrpF-like"/>
</dbReference>
<dbReference type="AlphaFoldDB" id="A0A1E7KNV9"/>
<dbReference type="STRING" id="1075402.AN216_02680"/>
<name>A0A1E7KNV9_9ACTN</name>
<proteinExistence type="inferred from homology"/>
<evidence type="ECO:0000256" key="2">
    <source>
        <dbReference type="ARBA" id="ARBA00023235"/>
    </source>
</evidence>
<comment type="similarity">
    <text evidence="1">Belongs to the PrpF family.</text>
</comment>
<reference evidence="3 4" key="1">
    <citation type="journal article" date="2016" name="Front. Microbiol.">
        <title>Comparative Genomics Analysis of Streptomyces Species Reveals Their Adaptation to the Marine Environment and Their Diversity at the Genomic Level.</title>
        <authorList>
            <person name="Tian X."/>
            <person name="Zhang Z."/>
            <person name="Yang T."/>
            <person name="Chen M."/>
            <person name="Li J."/>
            <person name="Chen F."/>
            <person name="Yang J."/>
            <person name="Li W."/>
            <person name="Zhang B."/>
            <person name="Zhang Z."/>
            <person name="Wu J."/>
            <person name="Zhang C."/>
            <person name="Long L."/>
            <person name="Xiao J."/>
        </authorList>
    </citation>
    <scope>NUCLEOTIDE SEQUENCE [LARGE SCALE GENOMIC DNA]</scope>
    <source>
        <strain evidence="3 4">SCSIO 02100</strain>
    </source>
</reference>
<dbReference type="SUPFAM" id="SSF54506">
    <property type="entry name" value="Diaminopimelate epimerase-like"/>
    <property type="match status" value="2"/>
</dbReference>
<evidence type="ECO:0000313" key="3">
    <source>
        <dbReference type="EMBL" id="OEV05583.1"/>
    </source>
</evidence>
<dbReference type="PANTHER" id="PTHR43709">
    <property type="entry name" value="ACONITATE ISOMERASE-RELATED"/>
    <property type="match status" value="1"/>
</dbReference>